<dbReference type="RefSeq" id="WP_306887657.1">
    <property type="nucleotide sequence ID" value="NZ_JAUSUL010000008.1"/>
</dbReference>
<dbReference type="EMBL" id="JAUSUL010000008">
    <property type="protein sequence ID" value="MDQ0317729.1"/>
    <property type="molecule type" value="Genomic_DNA"/>
</dbReference>
<dbReference type="InterPro" id="IPR032876">
    <property type="entry name" value="J_dom"/>
</dbReference>
<dbReference type="Pfam" id="PF13550">
    <property type="entry name" value="Phage-tail_3"/>
    <property type="match status" value="1"/>
</dbReference>
<dbReference type="AlphaFoldDB" id="A0AAE4AWG0"/>
<proteinExistence type="predicted"/>
<keyword evidence="3" id="KW-1185">Reference proteome</keyword>
<gene>
    <name evidence="2" type="ORF">J2S73_004216</name>
</gene>
<evidence type="ECO:0000259" key="1">
    <source>
        <dbReference type="Pfam" id="PF13550"/>
    </source>
</evidence>
<feature type="domain" description="Tip attachment protein J" evidence="1">
    <location>
        <begin position="205"/>
        <end position="371"/>
    </location>
</feature>
<reference evidence="2" key="1">
    <citation type="submission" date="2023-07" db="EMBL/GenBank/DDBJ databases">
        <title>Genomic Encyclopedia of Type Strains, Phase IV (KMG-IV): sequencing the most valuable type-strain genomes for metagenomic binning, comparative biology and taxonomic classification.</title>
        <authorList>
            <person name="Goeker M."/>
        </authorList>
    </citation>
    <scope>NUCLEOTIDE SEQUENCE</scope>
    <source>
        <strain evidence="2">DSM 21202</strain>
    </source>
</reference>
<organism evidence="2 3">
    <name type="scientific">Amorphus orientalis</name>
    <dbReference type="NCBI Taxonomy" id="649198"/>
    <lineage>
        <taxon>Bacteria</taxon>
        <taxon>Pseudomonadati</taxon>
        <taxon>Pseudomonadota</taxon>
        <taxon>Alphaproteobacteria</taxon>
        <taxon>Hyphomicrobiales</taxon>
        <taxon>Amorphaceae</taxon>
        <taxon>Amorphus</taxon>
    </lineage>
</organism>
<evidence type="ECO:0000313" key="2">
    <source>
        <dbReference type="EMBL" id="MDQ0317729.1"/>
    </source>
</evidence>
<evidence type="ECO:0000313" key="3">
    <source>
        <dbReference type="Proteomes" id="UP001229244"/>
    </source>
</evidence>
<comment type="caution">
    <text evidence="2">The sequence shown here is derived from an EMBL/GenBank/DDBJ whole genome shotgun (WGS) entry which is preliminary data.</text>
</comment>
<accession>A0AAE4AWG0</accession>
<protein>
    <recommendedName>
        <fullName evidence="1">Tip attachment protein J domain-containing protein</fullName>
    </recommendedName>
</protein>
<sequence length="796" mass="87948">MGSKKGSTQTWVEYYLSFHLGYCIGPVDELTALFANDREFFRGSASGGKIAVDNPNLFGGIDREGGLQGDVYVLTGAEDQTLPPELAARFGLTPETAPGFRGVASLAFLGPTQNDGFKISANYPQVPVIKARFRRGSYTLPAVRPIIVNSYGYWDCNPAHILHEVITNGEWGMGAEPGMLDEASFVRAASTLSDEDFGLSLRWAQQATIESFVQEILDHIQGLLYFSPSSGLLTLKLLRKDYDPNALPELGPEDGVLKTFRRKLWGETVNEVVVSWTNPETEEEETVAFQDLANIAMQGEVVSETRNYHGIRSPELAVKVGNRDIVAAATPLASAEMLLDRRQWAIEPGDMVRINWPAHSIDRILMRVMEVDYGKPDNSQIKVTLVEDVFGTDYAQYISIPETEWTPPDQDPNSPEFIGLDAKFVAIPYPFVSTMVGAENVDDGDFPFIIIAALVTPTREQTDLQSFVLNEPTSDPTGAAGWIGAGEKNTVGMTGIVEGLDREVVSDVLIDMENVRGVSRPQVGRVGHIDNTLGGGDGLYMSEGQEELVLFLADLGNNLWRVARGVFDTIPHRWPAGSTIRFIDDSFDALDPTAEPAWSQVSYKLQPRTSLGLQDINLTPVTSTSRPARPYLPFRPANVRMDGLMFAGPDYSENYNPRDWAMLITWSTRHRKMEDAVYRRWDEGDVTPETGQTTEVCFWAAEPGGYEELERRVRGLTGSSYSIDIYGTGQVEAFPLKVVSMRSEMESLQGIEENVRLYKKGYGSDWGYFYGGWPNPGAPDDPWLGFTVGTPGQSGE</sequence>
<dbReference type="Proteomes" id="UP001229244">
    <property type="component" value="Unassembled WGS sequence"/>
</dbReference>
<name>A0AAE4AWG0_9HYPH</name>